<organism evidence="2">
    <name type="scientific">uncultured Solirubrobacteraceae bacterium</name>
    <dbReference type="NCBI Taxonomy" id="1162706"/>
    <lineage>
        <taxon>Bacteria</taxon>
        <taxon>Bacillati</taxon>
        <taxon>Actinomycetota</taxon>
        <taxon>Thermoleophilia</taxon>
        <taxon>Solirubrobacterales</taxon>
        <taxon>Solirubrobacteraceae</taxon>
        <taxon>environmental samples</taxon>
    </lineage>
</organism>
<sequence length="59" mass="6505">ARERSSRPIPSWPEPLRRHRRLQRASAALSARPAEAHARPQRPAAPVRSRRPAPAGGAL</sequence>
<dbReference type="EMBL" id="CADCVR010000019">
    <property type="protein sequence ID" value="CAA9478348.1"/>
    <property type="molecule type" value="Genomic_DNA"/>
</dbReference>
<evidence type="ECO:0000256" key="1">
    <source>
        <dbReference type="SAM" id="MobiDB-lite"/>
    </source>
</evidence>
<feature type="compositionally biased region" description="Low complexity" evidence="1">
    <location>
        <begin position="24"/>
        <end position="33"/>
    </location>
</feature>
<proteinExistence type="predicted"/>
<gene>
    <name evidence="2" type="ORF">AVDCRST_MAG53-594</name>
</gene>
<protein>
    <submittedName>
        <fullName evidence="2">Uncharacterized protein</fullName>
    </submittedName>
</protein>
<feature type="region of interest" description="Disordered" evidence="1">
    <location>
        <begin position="1"/>
        <end position="59"/>
    </location>
</feature>
<feature type="non-terminal residue" evidence="2">
    <location>
        <position position="1"/>
    </location>
</feature>
<dbReference type="AlphaFoldDB" id="A0A6J4RQ92"/>
<reference evidence="2" key="1">
    <citation type="submission" date="2020-02" db="EMBL/GenBank/DDBJ databases">
        <authorList>
            <person name="Meier V. D."/>
        </authorList>
    </citation>
    <scope>NUCLEOTIDE SEQUENCE</scope>
    <source>
        <strain evidence="2">AVDCRST_MAG53</strain>
    </source>
</reference>
<feature type="non-terminal residue" evidence="2">
    <location>
        <position position="59"/>
    </location>
</feature>
<evidence type="ECO:0000313" key="2">
    <source>
        <dbReference type="EMBL" id="CAA9478348.1"/>
    </source>
</evidence>
<accession>A0A6J4RQ92</accession>
<name>A0A6J4RQ92_9ACTN</name>
<feature type="compositionally biased region" description="Low complexity" evidence="1">
    <location>
        <begin position="41"/>
        <end position="59"/>
    </location>
</feature>